<keyword evidence="1" id="KW-0812">Transmembrane</keyword>
<keyword evidence="4" id="KW-1185">Reference proteome</keyword>
<feature type="transmembrane region" description="Helical" evidence="1">
    <location>
        <begin position="59"/>
        <end position="82"/>
    </location>
</feature>
<reference evidence="4" key="1">
    <citation type="journal article" date="2016" name="Genome Announc.">
        <title>Draft Genome Sequences of Five Rapidly Growing Mycobacterium Species, M. thermoresistibile, M. fortuitum subsp. acetamidolyticum, M. canariasense, M. brisbanense, and M. novocastrense.</title>
        <authorList>
            <person name="Katahira K."/>
            <person name="Ogura Y."/>
            <person name="Gotoh Y."/>
            <person name="Hayashi T."/>
        </authorList>
    </citation>
    <scope>NUCLEOTIDE SEQUENCE [LARGE SCALE GENOMIC DNA]</scope>
    <source>
        <strain evidence="4">JCM15298</strain>
    </source>
</reference>
<dbReference type="Pfam" id="PF10708">
    <property type="entry name" value="DUF2510"/>
    <property type="match status" value="1"/>
</dbReference>
<comment type="caution">
    <text evidence="3">The sequence shown here is derived from an EMBL/GenBank/DDBJ whole genome shotgun (WGS) entry which is preliminary data.</text>
</comment>
<evidence type="ECO:0000256" key="1">
    <source>
        <dbReference type="SAM" id="Phobius"/>
    </source>
</evidence>
<evidence type="ECO:0000313" key="4">
    <source>
        <dbReference type="Proteomes" id="UP000069443"/>
    </source>
</evidence>
<dbReference type="OrthoDB" id="5244233at2"/>
<sequence length="151" mass="15985">MTVPSSPAGWYPDPTGKPMQRYFDGVQWTEQYAPAAPAVAPPMVPPPAGGVVVSGPNHILHLILTVLTFWACGGWIWIWLIVALANNKRVQTVDAYGRVITPPPARPAGPAGPSFIDRVKAGDREDTLMWVSLGVAAAVVVIIAIVLIAAA</sequence>
<feature type="transmembrane region" description="Helical" evidence="1">
    <location>
        <begin position="128"/>
        <end position="150"/>
    </location>
</feature>
<keyword evidence="1" id="KW-1133">Transmembrane helix</keyword>
<dbReference type="EMBL" id="BCSY01000035">
    <property type="protein sequence ID" value="GAS94453.1"/>
    <property type="molecule type" value="Genomic_DNA"/>
</dbReference>
<proteinExistence type="predicted"/>
<reference evidence="4" key="2">
    <citation type="submission" date="2016-02" db="EMBL/GenBank/DDBJ databases">
        <title>Draft genome sequence of five rapidly growing Mycobacterium species.</title>
        <authorList>
            <person name="Katahira K."/>
            <person name="Gotou Y."/>
            <person name="Iida K."/>
            <person name="Ogura Y."/>
            <person name="Hayashi T."/>
        </authorList>
    </citation>
    <scope>NUCLEOTIDE SEQUENCE [LARGE SCALE GENOMIC DNA]</scope>
    <source>
        <strain evidence="4">JCM15298</strain>
    </source>
</reference>
<dbReference type="Proteomes" id="UP000069443">
    <property type="component" value="Unassembled WGS sequence"/>
</dbReference>
<organism evidence="3 4">
    <name type="scientific">Mycolicibacterium canariasense</name>
    <name type="common">Mycobacterium canariasense</name>
    <dbReference type="NCBI Taxonomy" id="228230"/>
    <lineage>
        <taxon>Bacteria</taxon>
        <taxon>Bacillati</taxon>
        <taxon>Actinomycetota</taxon>
        <taxon>Actinomycetes</taxon>
        <taxon>Mycobacteriales</taxon>
        <taxon>Mycobacteriaceae</taxon>
        <taxon>Mycolicibacterium</taxon>
    </lineage>
</organism>
<evidence type="ECO:0000259" key="2">
    <source>
        <dbReference type="Pfam" id="PF10708"/>
    </source>
</evidence>
<keyword evidence="1" id="KW-0472">Membrane</keyword>
<name>A0A100WAG3_MYCCR</name>
<dbReference type="InterPro" id="IPR018929">
    <property type="entry name" value="DUF2510"/>
</dbReference>
<accession>A0A100WAG3</accession>
<dbReference type="RefSeq" id="WP_062655758.1">
    <property type="nucleotide sequence ID" value="NZ_BCSY01000035.1"/>
</dbReference>
<evidence type="ECO:0000313" key="3">
    <source>
        <dbReference type="EMBL" id="GAS94453.1"/>
    </source>
</evidence>
<protein>
    <submittedName>
        <fullName evidence="3">Gp35</fullName>
    </submittedName>
</protein>
<feature type="domain" description="DUF2510" evidence="2">
    <location>
        <begin position="8"/>
        <end position="40"/>
    </location>
</feature>
<dbReference type="AlphaFoldDB" id="A0A100WAG3"/>
<gene>
    <name evidence="3" type="ORF">RMCC_1419</name>
</gene>